<sequence>MQHSSVVSLLRERAGLQPDDLAFRYTDYEQDWAGVTESLTWAQLYRRTLNVAHEVTRHAGSGDRAVILAPQGLPYIVAFLGAIQAGLIAVPLSVPQPGTHDERVGAVLADTDPTVVLTTSTAAAAVGDYLRRPDGAAPAVVEVDSPSLDEPNPPGIRVSEAPSVAYLQYTSGSTRLPAGVMVSHRNLHVNFQQLMAAYFPDFDGVAPRDTRCVSWLPLYHDMGLMQGVIAPILGGYPGVLTSPVAFLQRPARWIQAMAQADPVFSAAPNFAFELAVRKTSDADLTGLDLGNVISIVSGAERIHPATLDRFCKRFAPYNFREEMMQPSYGLAEATVYVASRAQTGAPKVVHFEPEQLSEGNARPCSPQTGAPLLSYGTPQSPTVRIVDPDTRTQCADGTVGEIWVHGDNVAEGYWRKPEETQRTFGAVLANPSPGTPEGPWLRTGDLGFVCDGEMFIVGRMKDLLIVYGRNHYPEDIESTVQAISGGRVAAISVPVNETEKLVTIIELKKRDDSGGDGQHRLDAVKNDVTAAISNAHGLTVADLVLVAPGSIPTTTSGKIRRAACVEQYRRQQFTRLDA</sequence>
<dbReference type="InterPro" id="IPR042099">
    <property type="entry name" value="ANL_N_sf"/>
</dbReference>
<dbReference type="PANTHER" id="PTHR22754">
    <property type="entry name" value="DISCO-INTERACTING PROTEIN 2 DIP2 -RELATED"/>
    <property type="match status" value="1"/>
</dbReference>
<dbReference type="FunFam" id="3.40.50.12780:FF:000013">
    <property type="entry name" value="Long-chain-fatty-acid--AMP ligase FadD32"/>
    <property type="match status" value="1"/>
</dbReference>
<evidence type="ECO:0000259" key="6">
    <source>
        <dbReference type="Pfam" id="PF23024"/>
    </source>
</evidence>
<protein>
    <submittedName>
        <fullName evidence="7">Putative fatty-acid--CoA ligase fadD21</fullName>
    </submittedName>
</protein>
<dbReference type="RefSeq" id="WP_163706313.1">
    <property type="nucleotide sequence ID" value="NZ_BLLA01000001.1"/>
</dbReference>
<evidence type="ECO:0000313" key="8">
    <source>
        <dbReference type="Proteomes" id="UP000465301"/>
    </source>
</evidence>
<comment type="caution">
    <text evidence="7">The sequence shown here is derived from an EMBL/GenBank/DDBJ whole genome shotgun (WGS) entry which is preliminary data.</text>
</comment>
<dbReference type="InterPro" id="IPR000873">
    <property type="entry name" value="AMP-dep_synth/lig_dom"/>
</dbReference>
<keyword evidence="2 7" id="KW-0436">Ligase</keyword>
<dbReference type="Pfam" id="PF00501">
    <property type="entry name" value="AMP-binding"/>
    <property type="match status" value="1"/>
</dbReference>
<dbReference type="GO" id="GO:0070566">
    <property type="term" value="F:adenylyltransferase activity"/>
    <property type="evidence" value="ECO:0007669"/>
    <property type="project" value="TreeGrafter"/>
</dbReference>
<name>A0A7I9Z290_9MYCO</name>
<dbReference type="EMBL" id="BLLA01000001">
    <property type="protein sequence ID" value="GFG94837.1"/>
    <property type="molecule type" value="Genomic_DNA"/>
</dbReference>
<organism evidence="7 8">
    <name type="scientific">Mycobacterium timonense</name>
    <dbReference type="NCBI Taxonomy" id="701043"/>
    <lineage>
        <taxon>Bacteria</taxon>
        <taxon>Bacillati</taxon>
        <taxon>Actinomycetota</taxon>
        <taxon>Actinomycetes</taxon>
        <taxon>Mycobacteriales</taxon>
        <taxon>Mycobacteriaceae</taxon>
        <taxon>Mycobacterium</taxon>
        <taxon>Mycobacterium avium complex (MAC)</taxon>
    </lineage>
</organism>
<evidence type="ECO:0000313" key="7">
    <source>
        <dbReference type="EMBL" id="GFG94837.1"/>
    </source>
</evidence>
<dbReference type="InterPro" id="IPR025110">
    <property type="entry name" value="AMP-bd_C"/>
</dbReference>
<dbReference type="GO" id="GO:0006633">
    <property type="term" value="P:fatty acid biosynthetic process"/>
    <property type="evidence" value="ECO:0007669"/>
    <property type="project" value="TreeGrafter"/>
</dbReference>
<dbReference type="NCBIfam" id="NF038337">
    <property type="entry name" value="FAAL_FadD21"/>
    <property type="match status" value="1"/>
</dbReference>
<dbReference type="Gene3D" id="3.40.50.12780">
    <property type="entry name" value="N-terminal domain of ligase-like"/>
    <property type="match status" value="1"/>
</dbReference>
<feature type="domain" description="AMP-dependent synthetase/ligase" evidence="5">
    <location>
        <begin position="11"/>
        <end position="414"/>
    </location>
</feature>
<gene>
    <name evidence="7" type="primary">fadD21</name>
    <name evidence="7" type="ORF">MTIM_07160</name>
</gene>
<keyword evidence="4" id="KW-0443">Lipid metabolism</keyword>
<evidence type="ECO:0000256" key="2">
    <source>
        <dbReference type="ARBA" id="ARBA00022598"/>
    </source>
</evidence>
<evidence type="ECO:0000256" key="3">
    <source>
        <dbReference type="ARBA" id="ARBA00022832"/>
    </source>
</evidence>
<evidence type="ECO:0000256" key="4">
    <source>
        <dbReference type="ARBA" id="ARBA00023098"/>
    </source>
</evidence>
<dbReference type="InterPro" id="IPR054928">
    <property type="entry name" value="FAAL_FadD21"/>
</dbReference>
<evidence type="ECO:0000259" key="5">
    <source>
        <dbReference type="Pfam" id="PF00501"/>
    </source>
</evidence>
<dbReference type="Proteomes" id="UP000465301">
    <property type="component" value="Unassembled WGS sequence"/>
</dbReference>
<dbReference type="CDD" id="cd05931">
    <property type="entry name" value="FAAL"/>
    <property type="match status" value="1"/>
</dbReference>
<dbReference type="GO" id="GO:0005886">
    <property type="term" value="C:plasma membrane"/>
    <property type="evidence" value="ECO:0007669"/>
    <property type="project" value="TreeGrafter"/>
</dbReference>
<reference evidence="7 8" key="1">
    <citation type="journal article" date="2019" name="Emerg. Microbes Infect.">
        <title>Comprehensive subspecies identification of 175 nontuberculous mycobacteria species based on 7547 genomic profiles.</title>
        <authorList>
            <person name="Matsumoto Y."/>
            <person name="Kinjo T."/>
            <person name="Motooka D."/>
            <person name="Nabeya D."/>
            <person name="Jung N."/>
            <person name="Uechi K."/>
            <person name="Horii T."/>
            <person name="Iida T."/>
            <person name="Fujita J."/>
            <person name="Nakamura S."/>
        </authorList>
    </citation>
    <scope>NUCLEOTIDE SEQUENCE [LARGE SCALE GENOMIC DNA]</scope>
    <source>
        <strain evidence="7 8">JCM 30726</strain>
    </source>
</reference>
<dbReference type="InterPro" id="IPR040097">
    <property type="entry name" value="FAAL/FAAC"/>
</dbReference>
<feature type="domain" description="AMP-binding enzyme C-terminal" evidence="6">
    <location>
        <begin position="462"/>
        <end position="573"/>
    </location>
</feature>
<keyword evidence="8" id="KW-1185">Reference proteome</keyword>
<dbReference type="NCBIfam" id="NF004509">
    <property type="entry name" value="PRK05850.1"/>
    <property type="match status" value="1"/>
</dbReference>
<dbReference type="SUPFAM" id="SSF56801">
    <property type="entry name" value="Acetyl-CoA synthetase-like"/>
    <property type="match status" value="1"/>
</dbReference>
<keyword evidence="3" id="KW-0276">Fatty acid metabolism</keyword>
<dbReference type="AlphaFoldDB" id="A0A7I9Z290"/>
<dbReference type="GO" id="GO:0016874">
    <property type="term" value="F:ligase activity"/>
    <property type="evidence" value="ECO:0007669"/>
    <property type="project" value="UniProtKB-KW"/>
</dbReference>
<dbReference type="Pfam" id="PF23024">
    <property type="entry name" value="AMP-dom_DIP2-like"/>
    <property type="match status" value="1"/>
</dbReference>
<accession>A0A7I9Z290</accession>
<dbReference type="PANTHER" id="PTHR22754:SF32">
    <property type="entry name" value="DISCO-INTERACTING PROTEIN 2"/>
    <property type="match status" value="1"/>
</dbReference>
<proteinExistence type="inferred from homology"/>
<dbReference type="InterPro" id="IPR045851">
    <property type="entry name" value="AMP-bd_C_sf"/>
</dbReference>
<dbReference type="GO" id="GO:0071766">
    <property type="term" value="P:Actinobacterium-type cell wall biogenesis"/>
    <property type="evidence" value="ECO:0007669"/>
    <property type="project" value="UniProtKB-ARBA"/>
</dbReference>
<evidence type="ECO:0000256" key="1">
    <source>
        <dbReference type="ARBA" id="ARBA00006432"/>
    </source>
</evidence>
<dbReference type="FunFam" id="3.30.300.30:FF:000016">
    <property type="entry name" value="Fatty-acid-CoA ligase FadD26"/>
    <property type="match status" value="1"/>
</dbReference>
<comment type="similarity">
    <text evidence="1">Belongs to the ATP-dependent AMP-binding enzyme family.</text>
</comment>
<dbReference type="Gene3D" id="3.30.300.30">
    <property type="match status" value="1"/>
</dbReference>